<proteinExistence type="predicted"/>
<gene>
    <name evidence="1" type="ORF">EZS27_014739</name>
</gene>
<dbReference type="EMBL" id="SNRY01000725">
    <property type="protein sequence ID" value="KAA6337153.1"/>
    <property type="molecule type" value="Genomic_DNA"/>
</dbReference>
<comment type="caution">
    <text evidence="1">The sequence shown here is derived from an EMBL/GenBank/DDBJ whole genome shotgun (WGS) entry which is preliminary data.</text>
</comment>
<sequence length="145" mass="16884">MPRRKLTTINLKELETYPALIEELQNNPYSDKDFSTLKLTVLDSYEATIKKVDKAIKHLQHYVAAKENTIEIFKDEQLINRVRLAKMLGISRQTLITWINKGFITPQKSKYLPNIDTFSTDIVLQELNNYKVKHSEDNPTPLHTI</sequence>
<accession>A0A5J4RW16</accession>
<evidence type="ECO:0000313" key="1">
    <source>
        <dbReference type="EMBL" id="KAA6337153.1"/>
    </source>
</evidence>
<reference evidence="1" key="1">
    <citation type="submission" date="2019-03" db="EMBL/GenBank/DDBJ databases">
        <title>Single cell metagenomics reveals metabolic interactions within the superorganism composed of flagellate Streblomastix strix and complex community of Bacteroidetes bacteria on its surface.</title>
        <authorList>
            <person name="Treitli S.C."/>
            <person name="Kolisko M."/>
            <person name="Husnik F."/>
            <person name="Keeling P."/>
            <person name="Hampl V."/>
        </authorList>
    </citation>
    <scope>NUCLEOTIDE SEQUENCE</scope>
    <source>
        <strain evidence="1">STM</strain>
    </source>
</reference>
<evidence type="ECO:0008006" key="2">
    <source>
        <dbReference type="Google" id="ProtNLM"/>
    </source>
</evidence>
<dbReference type="AlphaFoldDB" id="A0A5J4RW16"/>
<organism evidence="1">
    <name type="scientific">termite gut metagenome</name>
    <dbReference type="NCBI Taxonomy" id="433724"/>
    <lineage>
        <taxon>unclassified sequences</taxon>
        <taxon>metagenomes</taxon>
        <taxon>organismal metagenomes</taxon>
    </lineage>
</organism>
<protein>
    <recommendedName>
        <fullName evidence="2">Helix-turn-helix domain-containing protein</fullName>
    </recommendedName>
</protein>
<name>A0A5J4RW16_9ZZZZ</name>